<dbReference type="HOGENOM" id="CLU_2422186_0_0_7"/>
<organism evidence="1 2">
    <name type="scientific">Nitratidesulfovibrio vulgaris (strain ATCC 29579 / DSM 644 / CCUG 34227 / NCIMB 8303 / VKM B-1760 / Hildenborough)</name>
    <name type="common">Desulfovibrio vulgaris</name>
    <dbReference type="NCBI Taxonomy" id="882"/>
    <lineage>
        <taxon>Bacteria</taxon>
        <taxon>Pseudomonadati</taxon>
        <taxon>Thermodesulfobacteriota</taxon>
        <taxon>Desulfovibrionia</taxon>
        <taxon>Desulfovibrionales</taxon>
        <taxon>Desulfovibrionaceae</taxon>
        <taxon>Nitratidesulfovibrio</taxon>
    </lineage>
</organism>
<reference evidence="1 2" key="1">
    <citation type="journal article" date="2004" name="Nat. Biotechnol.">
        <title>The genome sequence of the anaerobic, sulfate-reducing bacterium Desulfovibrio vulgaris Hildenborough.</title>
        <authorList>
            <person name="Heidelberg J.F."/>
            <person name="Seshadri R."/>
            <person name="Haveman S.A."/>
            <person name="Hemme C.L."/>
            <person name="Paulsen I.T."/>
            <person name="Kolonay J.F."/>
            <person name="Eisen J.A."/>
            <person name="Ward N."/>
            <person name="Methe B."/>
            <person name="Brinkac L.M."/>
            <person name="Daugherty S.C."/>
            <person name="Deboy R.T."/>
            <person name="Dodson R.J."/>
            <person name="Durkin A.S."/>
            <person name="Madupu R."/>
            <person name="Nelson W.C."/>
            <person name="Sullivan S.A."/>
            <person name="Fouts D."/>
            <person name="Haft D.H."/>
            <person name="Selengut J."/>
            <person name="Peterson J.D."/>
            <person name="Davidsen T.M."/>
            <person name="Zafar N."/>
            <person name="Zhou L."/>
            <person name="Radune D."/>
            <person name="Dimitrov G."/>
            <person name="Hance M."/>
            <person name="Tran K."/>
            <person name="Khouri H."/>
            <person name="Gill J."/>
            <person name="Utterback T.R."/>
            <person name="Feldblyum T.V."/>
            <person name="Wall J.D."/>
            <person name="Voordouw G."/>
            <person name="Fraser C.M."/>
        </authorList>
    </citation>
    <scope>NUCLEOTIDE SEQUENCE [LARGE SCALE GENOMIC DNA]</scope>
    <source>
        <strain evidence="2">ATCC 29579 / DSM 644 / NCIMB 8303 / VKM B-1760 / Hildenborough</strain>
    </source>
</reference>
<dbReference type="PaxDb" id="882-DVU_1938"/>
<dbReference type="STRING" id="882.DVU_1938"/>
<dbReference type="AlphaFoldDB" id="Q72AQ4"/>
<sequence length="91" mass="9152">MRMLQGRPMCSACLTWRDVKGGTCGPARPTGCGLPYDRLVVPGIGDAAAGASPYGRGDHAFLSGGSGGTGVRLVGGRATSSTCSIVNLIIL</sequence>
<gene>
    <name evidence="1" type="ordered locus">DVU_1938</name>
</gene>
<protein>
    <submittedName>
        <fullName evidence="1">Uncharacterized protein</fullName>
    </submittedName>
</protein>
<dbReference type="EnsemblBacteria" id="AAS96414">
    <property type="protein sequence ID" value="AAS96414"/>
    <property type="gene ID" value="DVU_1938"/>
</dbReference>
<dbReference type="EMBL" id="AE017285">
    <property type="protein sequence ID" value="AAS96414.1"/>
    <property type="molecule type" value="Genomic_DNA"/>
</dbReference>
<evidence type="ECO:0000313" key="1">
    <source>
        <dbReference type="EMBL" id="AAS96414.1"/>
    </source>
</evidence>
<proteinExistence type="predicted"/>
<dbReference type="Proteomes" id="UP000002194">
    <property type="component" value="Chromosome"/>
</dbReference>
<name>Q72AQ4_NITV2</name>
<accession>Q72AQ4</accession>
<keyword evidence="2" id="KW-1185">Reference proteome</keyword>
<dbReference type="KEGG" id="dvu:DVU_1938"/>
<evidence type="ECO:0000313" key="2">
    <source>
        <dbReference type="Proteomes" id="UP000002194"/>
    </source>
</evidence>